<evidence type="ECO:0000313" key="2">
    <source>
        <dbReference type="EMBL" id="KIV87623.1"/>
    </source>
</evidence>
<dbReference type="EMBL" id="KN846951">
    <property type="protein sequence ID" value="KIV87623.1"/>
    <property type="molecule type" value="Genomic_DNA"/>
</dbReference>
<dbReference type="AlphaFoldDB" id="A0A0D1ZLF7"/>
<organism evidence="2 3">
    <name type="scientific">Exophiala sideris</name>
    <dbReference type="NCBI Taxonomy" id="1016849"/>
    <lineage>
        <taxon>Eukaryota</taxon>
        <taxon>Fungi</taxon>
        <taxon>Dikarya</taxon>
        <taxon>Ascomycota</taxon>
        <taxon>Pezizomycotina</taxon>
        <taxon>Eurotiomycetes</taxon>
        <taxon>Chaetothyriomycetidae</taxon>
        <taxon>Chaetothyriales</taxon>
        <taxon>Herpotrichiellaceae</taxon>
        <taxon>Exophiala</taxon>
    </lineage>
</organism>
<evidence type="ECO:0008006" key="4">
    <source>
        <dbReference type="Google" id="ProtNLM"/>
    </source>
</evidence>
<name>A0A0D1ZLF7_9EURO</name>
<dbReference type="GO" id="GO:0005666">
    <property type="term" value="C:RNA polymerase III complex"/>
    <property type="evidence" value="ECO:0007669"/>
    <property type="project" value="TreeGrafter"/>
</dbReference>
<dbReference type="HOGENOM" id="CLU_045565_1_0_1"/>
<proteinExistence type="predicted"/>
<dbReference type="PANTHER" id="PTHR12069">
    <property type="entry name" value="DNA-DIRECTED RNA POLYMERASES III 80 KDA POLYPEPTIDE RNA POLYMERASE III SUBUNIT 5"/>
    <property type="match status" value="1"/>
</dbReference>
<evidence type="ECO:0000313" key="3">
    <source>
        <dbReference type="Proteomes" id="UP000053599"/>
    </source>
</evidence>
<accession>A0A0D1ZLF7</accession>
<sequence length="419" mass="45803">MDDEDDPVVASYDVYLTSAPAQSSKDASSKIYVLQYPSHRRRIRPYNAAHGQAPTSLRLKPATGFLEVDVPLFTKKYYNPDMGEKFGKALSRSHTLDVGGSHGLGGGFSSGGQAPTRMADVPMHDRPPAGDILLASHTLGGKIVAPSARDPVYLIGRFENNQLNLTRVDGVVQLRPQLHHLDAEDELNQKRFQTGSNAATAKQKPGLETPGQKMESKAIAIKMKDTKEDARDRSLNENARLLRDIQVESWQHHYWIDEDEDGSRAAFERTMHLGADGAELPVKLKSALSNGDWLDRISAPREDGKKGLLAKVRGRERERARRKKAEEEKRQRQKEVADGSALQPDNTLDMSSDSDLSSPDASESEAGEDVTMTISENVDSVPIKEEPTASGSISHAATTPKKRGRPKKNPGPDAASGDG</sequence>
<feature type="region of interest" description="Disordered" evidence="1">
    <location>
        <begin position="195"/>
        <end position="215"/>
    </location>
</feature>
<feature type="region of interest" description="Disordered" evidence="1">
    <location>
        <begin position="314"/>
        <end position="419"/>
    </location>
</feature>
<evidence type="ECO:0000256" key="1">
    <source>
        <dbReference type="SAM" id="MobiDB-lite"/>
    </source>
</evidence>
<dbReference type="Pfam" id="PF04801">
    <property type="entry name" value="RPC5"/>
    <property type="match status" value="1"/>
</dbReference>
<dbReference type="OrthoDB" id="340681at2759"/>
<protein>
    <recommendedName>
        <fullName evidence="4">DNA-directed RNA polymerase III subunit Rpc5</fullName>
    </recommendedName>
</protein>
<dbReference type="PANTHER" id="PTHR12069:SF0">
    <property type="entry name" value="DNA-DIRECTED RNA POLYMERASE III SUBUNIT RPC5"/>
    <property type="match status" value="1"/>
</dbReference>
<dbReference type="GO" id="GO:0042797">
    <property type="term" value="P:tRNA transcription by RNA polymerase III"/>
    <property type="evidence" value="ECO:0007669"/>
    <property type="project" value="TreeGrafter"/>
</dbReference>
<dbReference type="InterPro" id="IPR006886">
    <property type="entry name" value="RNA_pol_III_Rpc5"/>
</dbReference>
<feature type="compositionally biased region" description="Basic and acidic residues" evidence="1">
    <location>
        <begin position="314"/>
        <end position="337"/>
    </location>
</feature>
<dbReference type="Proteomes" id="UP000053599">
    <property type="component" value="Unassembled WGS sequence"/>
</dbReference>
<feature type="compositionally biased region" description="Low complexity" evidence="1">
    <location>
        <begin position="348"/>
        <end position="361"/>
    </location>
</feature>
<gene>
    <name evidence="2" type="ORF">PV11_03156</name>
</gene>
<reference evidence="2 3" key="1">
    <citation type="submission" date="2015-01" db="EMBL/GenBank/DDBJ databases">
        <title>The Genome Sequence of Exophiala sideris CBS121828.</title>
        <authorList>
            <consortium name="The Broad Institute Genomics Platform"/>
            <person name="Cuomo C."/>
            <person name="de Hoog S."/>
            <person name="Gorbushina A."/>
            <person name="Stielow B."/>
            <person name="Teixiera M."/>
            <person name="Abouelleil A."/>
            <person name="Chapman S.B."/>
            <person name="Priest M."/>
            <person name="Young S.K."/>
            <person name="Wortman J."/>
            <person name="Nusbaum C."/>
            <person name="Birren B."/>
        </authorList>
    </citation>
    <scope>NUCLEOTIDE SEQUENCE [LARGE SCALE GENOMIC DNA]</scope>
    <source>
        <strain evidence="2 3">CBS 121828</strain>
    </source>
</reference>
<dbReference type="STRING" id="1016849.A0A0D1ZLF7"/>